<organism evidence="18">
    <name type="scientific">Eidolon helvum papillomavirus 3</name>
    <dbReference type="NCBI Taxonomy" id="1335477"/>
    <lineage>
        <taxon>Viruses</taxon>
        <taxon>Monodnaviria</taxon>
        <taxon>Shotokuvirae</taxon>
        <taxon>Cossaviricota</taxon>
        <taxon>Papovaviricetes</taxon>
        <taxon>Zurhausenvirales</taxon>
        <taxon>Papillomaviridae</taxon>
        <taxon>Firstpapillomavirinae</taxon>
        <taxon>Psipapillomavirus</taxon>
        <taxon>Psipapillomavirus 3</taxon>
    </lineage>
</organism>
<comment type="subcellular location">
    <subcellularLocation>
        <location evidence="16 17">Host cytoplasm</location>
    </subcellularLocation>
    <subcellularLocation>
        <location evidence="16 17">Host nucleus</location>
    </subcellularLocation>
</comment>
<gene>
    <name evidence="16" type="primary">E6</name>
</gene>
<dbReference type="Proteomes" id="UP000204423">
    <property type="component" value="Segment"/>
</dbReference>
<accession>A0A1P8YVT7</accession>
<evidence type="ECO:0000256" key="5">
    <source>
        <dbReference type="ARBA" id="ARBA00022632"/>
    </source>
</evidence>
<evidence type="ECO:0000256" key="13">
    <source>
        <dbReference type="ARBA" id="ARBA00023200"/>
    </source>
</evidence>
<comment type="function">
    <text evidence="16">Plays a major role in the induction and maintenance of cellular transformation. E6 associates with host UBE3A/E6-AP ubiquitin-protein ligase and modulates its activity. Protects host keratinocytes from apoptosis by mediating the degradation of host BAK1. May also inhibit host immune response.</text>
</comment>
<keyword evidence="3 16" id="KW-1048">Host nucleus</keyword>
<comment type="caution">
    <text evidence="16">Lacks conserved residue(s) required for the propagation of feature annotation.</text>
</comment>
<dbReference type="OrthoDB" id="27353at10239"/>
<evidence type="ECO:0000256" key="6">
    <source>
        <dbReference type="ARBA" id="ARBA00022723"/>
    </source>
</evidence>
<keyword evidence="8 16" id="KW-0862">Zinc</keyword>
<dbReference type="GO" id="GO:0039648">
    <property type="term" value="P:symbiont-mediated perturbation of host ubiquitin-like protein modification"/>
    <property type="evidence" value="ECO:0007669"/>
    <property type="project" value="UniProtKB-UniRule"/>
</dbReference>
<name>A0A1P8YVT7_9PAPI</name>
<protein>
    <recommendedName>
        <fullName evidence="16 17">Protein E6</fullName>
    </recommendedName>
</protein>
<dbReference type="SUPFAM" id="SSF161229">
    <property type="entry name" value="E6 C-terminal domain-like"/>
    <property type="match status" value="2"/>
</dbReference>
<evidence type="ECO:0000256" key="7">
    <source>
        <dbReference type="ARBA" id="ARBA00022771"/>
    </source>
</evidence>
<comment type="subunit">
    <text evidence="16">Forms homodimers. Interacts with ubiquitin-protein ligase UBE3A/E6-AP; this interaction stimulates UBE3A ubiquitin activity. Interacts with host BAK1.</text>
</comment>
<dbReference type="EMBL" id="KX276956">
    <property type="protein sequence ID" value="AQA28209.1"/>
    <property type="molecule type" value="Genomic_DNA"/>
</dbReference>
<keyword evidence="12 16" id="KW-0804">Transcription</keyword>
<dbReference type="GO" id="GO:0039502">
    <property type="term" value="P:symbiont-mediated suppression of host type I interferon-mediated signaling pathway"/>
    <property type="evidence" value="ECO:0007669"/>
    <property type="project" value="UniProtKB-UniRule"/>
</dbReference>
<evidence type="ECO:0000256" key="14">
    <source>
        <dbReference type="ARBA" id="ARBA00023280"/>
    </source>
</evidence>
<evidence type="ECO:0000256" key="15">
    <source>
        <dbReference type="ARBA" id="ARBA00023323"/>
    </source>
</evidence>
<reference evidence="18" key="1">
    <citation type="submission" date="2016-05" db="EMBL/GenBank/DDBJ databases">
        <title>Multiple papillomaviruses identified in bat stool samples using deep sequencing.</title>
        <authorList>
            <person name="Yinda C.K."/>
            <person name="Rector A."/>
            <person name="Zeller M."/>
            <person name="Conceicao-Neto N."/>
            <person name="Heylen E."/>
            <person name="Maes P."/>
            <person name="Ghogomu S.M."/>
            <person name="Van Ranst M."/>
            <person name="Matthijnssens J."/>
        </authorList>
    </citation>
    <scope>NUCLEOTIDE SEQUENCE [LARGE SCALE GENOMIC DNA]</scope>
    <source>
        <strain evidence="18">EhPV3</strain>
    </source>
</reference>
<dbReference type="GO" id="GO:0003677">
    <property type="term" value="F:DNA binding"/>
    <property type="evidence" value="ECO:0007669"/>
    <property type="project" value="UniProtKB-UniRule"/>
</dbReference>
<dbReference type="Pfam" id="PF00518">
    <property type="entry name" value="E6"/>
    <property type="match status" value="1"/>
</dbReference>
<evidence type="ECO:0000256" key="11">
    <source>
        <dbReference type="ARBA" id="ARBA00023159"/>
    </source>
</evidence>
<proteinExistence type="inferred from homology"/>
<sequence length="144" mass="16396">MARRRPQSISGLVKALGIKVEDLDIKCHFCNKSLSLQDRYSFDVRDHRLIYRGGEPRACCSPCIRAAARHDRDTGNLVPVTIPEIEALEGKNIADIVVLCTLCLKNLDTVEKLVYLRAGFWACWVRDRQYRAVCRMCMVPDGKE</sequence>
<keyword evidence="4 16" id="KW-0945">Host-virus interaction</keyword>
<dbReference type="GO" id="GO:0008270">
    <property type="term" value="F:zinc ion binding"/>
    <property type="evidence" value="ECO:0007669"/>
    <property type="project" value="UniProtKB-KW"/>
</dbReference>
<keyword evidence="19" id="KW-1185">Reference proteome</keyword>
<dbReference type="RefSeq" id="YP_009345098.1">
    <property type="nucleotide sequence ID" value="NC_033745.1"/>
</dbReference>
<dbReference type="Gene3D" id="3.30.240.40">
    <property type="entry name" value="E6 early regulatory protein"/>
    <property type="match status" value="2"/>
</dbReference>
<evidence type="ECO:0000256" key="8">
    <source>
        <dbReference type="ARBA" id="ARBA00022833"/>
    </source>
</evidence>
<dbReference type="InterPro" id="IPR038575">
    <property type="entry name" value="E6_sf"/>
</dbReference>
<dbReference type="GO" id="GO:0030430">
    <property type="term" value="C:host cell cytoplasm"/>
    <property type="evidence" value="ECO:0007669"/>
    <property type="project" value="UniProtKB-SubCell"/>
</dbReference>
<evidence type="ECO:0000313" key="18">
    <source>
        <dbReference type="EMBL" id="AQA28209.1"/>
    </source>
</evidence>
<evidence type="ECO:0000256" key="10">
    <source>
        <dbReference type="ARBA" id="ARBA00023125"/>
    </source>
</evidence>
<evidence type="ECO:0000256" key="16">
    <source>
        <dbReference type="HAMAP-Rule" id="MF_04006"/>
    </source>
</evidence>
<evidence type="ECO:0000256" key="9">
    <source>
        <dbReference type="ARBA" id="ARBA00023015"/>
    </source>
</evidence>
<evidence type="ECO:0000313" key="19">
    <source>
        <dbReference type="Proteomes" id="UP000204423"/>
    </source>
</evidence>
<evidence type="ECO:0000256" key="12">
    <source>
        <dbReference type="ARBA" id="ARBA00023163"/>
    </source>
</evidence>
<dbReference type="GO" id="GO:0042025">
    <property type="term" value="C:host cell nucleus"/>
    <property type="evidence" value="ECO:0007669"/>
    <property type="project" value="UniProtKB-SubCell"/>
</dbReference>
<dbReference type="GO" id="GO:0006351">
    <property type="term" value="P:DNA-templated transcription"/>
    <property type="evidence" value="ECO:0007669"/>
    <property type="project" value="UniProtKB-UniRule"/>
</dbReference>
<keyword evidence="5 16" id="KW-1090">Inhibition of host innate immune response by virus</keyword>
<dbReference type="GO" id="GO:0006355">
    <property type="term" value="P:regulation of DNA-templated transcription"/>
    <property type="evidence" value="ECO:0007669"/>
    <property type="project" value="UniProtKB-UniRule"/>
</dbReference>
<comment type="similarity">
    <text evidence="1 16 17">Belongs to the papillomaviridae E6 protein family.</text>
</comment>
<dbReference type="GO" id="GO:0052170">
    <property type="term" value="P:symbiont-mediated suppression of host innate immune response"/>
    <property type="evidence" value="ECO:0007669"/>
    <property type="project" value="UniProtKB-KW"/>
</dbReference>
<feature type="zinc finger region" evidence="16">
    <location>
        <begin position="27"/>
        <end position="63"/>
    </location>
</feature>
<keyword evidence="15 16" id="KW-1119">Modulation of host cell apoptosis by virus</keyword>
<evidence type="ECO:0000256" key="2">
    <source>
        <dbReference type="ARBA" id="ARBA00022518"/>
    </source>
</evidence>
<keyword evidence="11 16" id="KW-0010">Activator</keyword>
<evidence type="ECO:0000256" key="1">
    <source>
        <dbReference type="ARBA" id="ARBA00006346"/>
    </source>
</evidence>
<dbReference type="HAMAP" id="MF_04006">
    <property type="entry name" value="HPV_E6"/>
    <property type="match status" value="1"/>
</dbReference>
<keyword evidence="14 16" id="KW-0899">Viral immunoevasion</keyword>
<keyword evidence="13 16" id="KW-1035">Host cytoplasm</keyword>
<keyword evidence="10 16" id="KW-0238">DNA-binding</keyword>
<dbReference type="GO" id="GO:0052150">
    <property type="term" value="P:symbiont-mediated perturbation of host apoptosis"/>
    <property type="evidence" value="ECO:0007669"/>
    <property type="project" value="UniProtKB-KW"/>
</dbReference>
<dbReference type="KEGG" id="vg:30999675"/>
<keyword evidence="2 16" id="KW-0244">Early protein</keyword>
<evidence type="ECO:0000256" key="17">
    <source>
        <dbReference type="RuleBase" id="RU363123"/>
    </source>
</evidence>
<keyword evidence="6 16" id="KW-0479">Metal-binding</keyword>
<evidence type="ECO:0000256" key="4">
    <source>
        <dbReference type="ARBA" id="ARBA00022581"/>
    </source>
</evidence>
<keyword evidence="7 16" id="KW-0863">Zinc-finger</keyword>
<keyword evidence="9 16" id="KW-0805">Transcription regulation</keyword>
<dbReference type="InterPro" id="IPR001334">
    <property type="entry name" value="E6"/>
</dbReference>
<evidence type="ECO:0000256" key="3">
    <source>
        <dbReference type="ARBA" id="ARBA00022562"/>
    </source>
</evidence>